<proteinExistence type="predicted"/>
<dbReference type="RefSeq" id="XP_033685986.1">
    <property type="nucleotide sequence ID" value="XM_033833096.1"/>
</dbReference>
<name>A0A6A6IMD1_9PLEO</name>
<feature type="region of interest" description="Disordered" evidence="5">
    <location>
        <begin position="127"/>
        <end position="196"/>
    </location>
</feature>
<keyword evidence="3" id="KW-0862">Zinc</keyword>
<evidence type="ECO:0000256" key="1">
    <source>
        <dbReference type="ARBA" id="ARBA00022723"/>
    </source>
</evidence>
<organism evidence="7 8">
    <name type="scientific">Trematosphaeria pertusa</name>
    <dbReference type="NCBI Taxonomy" id="390896"/>
    <lineage>
        <taxon>Eukaryota</taxon>
        <taxon>Fungi</taxon>
        <taxon>Dikarya</taxon>
        <taxon>Ascomycota</taxon>
        <taxon>Pezizomycotina</taxon>
        <taxon>Dothideomycetes</taxon>
        <taxon>Pleosporomycetidae</taxon>
        <taxon>Pleosporales</taxon>
        <taxon>Massarineae</taxon>
        <taxon>Trematosphaeriaceae</taxon>
        <taxon>Trematosphaeria</taxon>
    </lineage>
</organism>
<dbReference type="Proteomes" id="UP000800094">
    <property type="component" value="Unassembled WGS sequence"/>
</dbReference>
<dbReference type="PANTHER" id="PTHR45969:SF69">
    <property type="entry name" value="FINGER DOMAIN PROTEIN, PUTATIVE (AFU_ORTHOLOGUE AFUA_3G12190)-RELATED"/>
    <property type="match status" value="1"/>
</dbReference>
<sequence length="375" mass="42908">MSTPSLPTQAEYFCTRVLPLTATYKRPASGTQCSICCEELREQGHTHSVVILTDCYHFFHTACILPWFTGSNQRRGSCPNCRRELFVPDRLSVPPDEADVLPGVLELQERVEGMDRTLDRMLQRRLRANDRTDRAAAQLRREDAEHPPQQSSEPSRLERMVEQADAVTFAGANQQPQSLSREPPNPPPSGLHRGQQRRVMMQGVRNGQLEPSEWNLPYEQARALAESRRNPGPTSEQRAQARGETSSMNHWEREAFRQRSRAEQQRQVLADRERRERQISSIQAQVAELRRETVRSNEVNANTLAMLRSRGLVHDNSNSRRLPEASMPPVQSWSPGPERRNFSGEESRRHLGEIDRVLEEIRRLYGVWRGGSAHG</sequence>
<evidence type="ECO:0000256" key="3">
    <source>
        <dbReference type="ARBA" id="ARBA00022833"/>
    </source>
</evidence>
<dbReference type="PROSITE" id="PS50089">
    <property type="entry name" value="ZF_RING_2"/>
    <property type="match status" value="1"/>
</dbReference>
<evidence type="ECO:0000313" key="8">
    <source>
        <dbReference type="Proteomes" id="UP000800094"/>
    </source>
</evidence>
<feature type="region of interest" description="Disordered" evidence="5">
    <location>
        <begin position="315"/>
        <end position="349"/>
    </location>
</feature>
<dbReference type="Pfam" id="PF13639">
    <property type="entry name" value="zf-RING_2"/>
    <property type="match status" value="1"/>
</dbReference>
<dbReference type="Gene3D" id="3.30.40.10">
    <property type="entry name" value="Zinc/RING finger domain, C3HC4 (zinc finger)"/>
    <property type="match status" value="1"/>
</dbReference>
<keyword evidence="8" id="KW-1185">Reference proteome</keyword>
<dbReference type="InterPro" id="IPR013083">
    <property type="entry name" value="Znf_RING/FYVE/PHD"/>
</dbReference>
<dbReference type="GO" id="GO:0008270">
    <property type="term" value="F:zinc ion binding"/>
    <property type="evidence" value="ECO:0007669"/>
    <property type="project" value="UniProtKB-KW"/>
</dbReference>
<evidence type="ECO:0000259" key="6">
    <source>
        <dbReference type="PROSITE" id="PS50089"/>
    </source>
</evidence>
<evidence type="ECO:0000256" key="4">
    <source>
        <dbReference type="PROSITE-ProRule" id="PRU00175"/>
    </source>
</evidence>
<keyword evidence="2 4" id="KW-0863">Zinc-finger</keyword>
<feature type="compositionally biased region" description="Polar residues" evidence="5">
    <location>
        <begin position="171"/>
        <end position="180"/>
    </location>
</feature>
<dbReference type="SMART" id="SM00184">
    <property type="entry name" value="RING"/>
    <property type="match status" value="1"/>
</dbReference>
<dbReference type="InterPro" id="IPR001841">
    <property type="entry name" value="Znf_RING"/>
</dbReference>
<evidence type="ECO:0000256" key="2">
    <source>
        <dbReference type="ARBA" id="ARBA00022771"/>
    </source>
</evidence>
<feature type="compositionally biased region" description="Polar residues" evidence="5">
    <location>
        <begin position="232"/>
        <end position="247"/>
    </location>
</feature>
<dbReference type="GO" id="GO:0061630">
    <property type="term" value="F:ubiquitin protein ligase activity"/>
    <property type="evidence" value="ECO:0007669"/>
    <property type="project" value="TreeGrafter"/>
</dbReference>
<evidence type="ECO:0000256" key="5">
    <source>
        <dbReference type="SAM" id="MobiDB-lite"/>
    </source>
</evidence>
<accession>A0A6A6IMD1</accession>
<feature type="domain" description="RING-type" evidence="6">
    <location>
        <begin position="33"/>
        <end position="82"/>
    </location>
</feature>
<dbReference type="EMBL" id="ML987193">
    <property type="protein sequence ID" value="KAF2250982.1"/>
    <property type="molecule type" value="Genomic_DNA"/>
</dbReference>
<dbReference type="SUPFAM" id="SSF57850">
    <property type="entry name" value="RING/U-box"/>
    <property type="match status" value="1"/>
</dbReference>
<feature type="compositionally biased region" description="Basic and acidic residues" evidence="5">
    <location>
        <begin position="337"/>
        <end position="349"/>
    </location>
</feature>
<dbReference type="GO" id="GO:0016567">
    <property type="term" value="P:protein ubiquitination"/>
    <property type="evidence" value="ECO:0007669"/>
    <property type="project" value="TreeGrafter"/>
</dbReference>
<feature type="compositionally biased region" description="Basic and acidic residues" evidence="5">
    <location>
        <begin position="127"/>
        <end position="146"/>
    </location>
</feature>
<reference evidence="7" key="1">
    <citation type="journal article" date="2020" name="Stud. Mycol.">
        <title>101 Dothideomycetes genomes: a test case for predicting lifestyles and emergence of pathogens.</title>
        <authorList>
            <person name="Haridas S."/>
            <person name="Albert R."/>
            <person name="Binder M."/>
            <person name="Bloem J."/>
            <person name="Labutti K."/>
            <person name="Salamov A."/>
            <person name="Andreopoulos B."/>
            <person name="Baker S."/>
            <person name="Barry K."/>
            <person name="Bills G."/>
            <person name="Bluhm B."/>
            <person name="Cannon C."/>
            <person name="Castanera R."/>
            <person name="Culley D."/>
            <person name="Daum C."/>
            <person name="Ezra D."/>
            <person name="Gonzalez J."/>
            <person name="Henrissat B."/>
            <person name="Kuo A."/>
            <person name="Liang C."/>
            <person name="Lipzen A."/>
            <person name="Lutzoni F."/>
            <person name="Magnuson J."/>
            <person name="Mondo S."/>
            <person name="Nolan M."/>
            <person name="Ohm R."/>
            <person name="Pangilinan J."/>
            <person name="Park H.-J."/>
            <person name="Ramirez L."/>
            <person name="Alfaro M."/>
            <person name="Sun H."/>
            <person name="Tritt A."/>
            <person name="Yoshinaga Y."/>
            <person name="Zwiers L.-H."/>
            <person name="Turgeon B."/>
            <person name="Goodwin S."/>
            <person name="Spatafora J."/>
            <person name="Crous P."/>
            <person name="Grigoriev I."/>
        </authorList>
    </citation>
    <scope>NUCLEOTIDE SEQUENCE</scope>
    <source>
        <strain evidence="7">CBS 122368</strain>
    </source>
</reference>
<feature type="region of interest" description="Disordered" evidence="5">
    <location>
        <begin position="224"/>
        <end position="247"/>
    </location>
</feature>
<evidence type="ECO:0000313" key="7">
    <source>
        <dbReference type="EMBL" id="KAF2250982.1"/>
    </source>
</evidence>
<keyword evidence="1" id="KW-0479">Metal-binding</keyword>
<protein>
    <recommendedName>
        <fullName evidence="6">RING-type domain-containing protein</fullName>
    </recommendedName>
</protein>
<dbReference type="OrthoDB" id="8062037at2759"/>
<dbReference type="AlphaFoldDB" id="A0A6A6IMD1"/>
<dbReference type="GeneID" id="54586426"/>
<gene>
    <name evidence="7" type="ORF">BU26DRAFT_562943</name>
</gene>
<dbReference type="PANTHER" id="PTHR45969">
    <property type="entry name" value="RING ZINC FINGER PROTEIN-RELATED"/>
    <property type="match status" value="1"/>
</dbReference>